<dbReference type="Pfam" id="PF18721">
    <property type="entry name" value="CxC6"/>
    <property type="match status" value="1"/>
</dbReference>
<feature type="compositionally biased region" description="Low complexity" evidence="1">
    <location>
        <begin position="111"/>
        <end position="120"/>
    </location>
</feature>
<accession>A0A5C3KII3</accession>
<dbReference type="InterPro" id="IPR040898">
    <property type="entry name" value="CxC6"/>
</dbReference>
<reference evidence="3 4" key="1">
    <citation type="journal article" date="2019" name="Nat. Ecol. Evol.">
        <title>Megaphylogeny resolves global patterns of mushroom evolution.</title>
        <authorList>
            <person name="Varga T."/>
            <person name="Krizsan K."/>
            <person name="Foldi C."/>
            <person name="Dima B."/>
            <person name="Sanchez-Garcia M."/>
            <person name="Sanchez-Ramirez S."/>
            <person name="Szollosi G.J."/>
            <person name="Szarkandi J.G."/>
            <person name="Papp V."/>
            <person name="Albert L."/>
            <person name="Andreopoulos W."/>
            <person name="Angelini C."/>
            <person name="Antonin V."/>
            <person name="Barry K.W."/>
            <person name="Bougher N.L."/>
            <person name="Buchanan P."/>
            <person name="Buyck B."/>
            <person name="Bense V."/>
            <person name="Catcheside P."/>
            <person name="Chovatia M."/>
            <person name="Cooper J."/>
            <person name="Damon W."/>
            <person name="Desjardin D."/>
            <person name="Finy P."/>
            <person name="Geml J."/>
            <person name="Haridas S."/>
            <person name="Hughes K."/>
            <person name="Justo A."/>
            <person name="Karasinski D."/>
            <person name="Kautmanova I."/>
            <person name="Kiss B."/>
            <person name="Kocsube S."/>
            <person name="Kotiranta H."/>
            <person name="LaButti K.M."/>
            <person name="Lechner B.E."/>
            <person name="Liimatainen K."/>
            <person name="Lipzen A."/>
            <person name="Lukacs Z."/>
            <person name="Mihaltcheva S."/>
            <person name="Morgado L.N."/>
            <person name="Niskanen T."/>
            <person name="Noordeloos M.E."/>
            <person name="Ohm R.A."/>
            <person name="Ortiz-Santana B."/>
            <person name="Ovrebo C."/>
            <person name="Racz N."/>
            <person name="Riley R."/>
            <person name="Savchenko A."/>
            <person name="Shiryaev A."/>
            <person name="Soop K."/>
            <person name="Spirin V."/>
            <person name="Szebenyi C."/>
            <person name="Tomsovsky M."/>
            <person name="Tulloss R.E."/>
            <person name="Uehling J."/>
            <person name="Grigoriev I.V."/>
            <person name="Vagvolgyi C."/>
            <person name="Papp T."/>
            <person name="Martin F.M."/>
            <person name="Miettinen O."/>
            <person name="Hibbett D.S."/>
            <person name="Nagy L.G."/>
        </authorList>
    </citation>
    <scope>NUCLEOTIDE SEQUENCE [LARGE SCALE GENOMIC DNA]</scope>
    <source>
        <strain evidence="3 4">CBS 121175</strain>
    </source>
</reference>
<dbReference type="AlphaFoldDB" id="A0A5C3KII3"/>
<dbReference type="OrthoDB" id="3055037at2759"/>
<protein>
    <recommendedName>
        <fullName evidence="2">CxC6 like cysteine cluster associated with KDZ domain-containing protein</fullName>
    </recommendedName>
</protein>
<feature type="non-terminal residue" evidence="3">
    <location>
        <position position="128"/>
    </location>
</feature>
<feature type="region of interest" description="Disordered" evidence="1">
    <location>
        <begin position="105"/>
        <end position="128"/>
    </location>
</feature>
<proteinExistence type="predicted"/>
<dbReference type="EMBL" id="ML210329">
    <property type="protein sequence ID" value="TFK19685.1"/>
    <property type="molecule type" value="Genomic_DNA"/>
</dbReference>
<evidence type="ECO:0000313" key="3">
    <source>
        <dbReference type="EMBL" id="TFK19685.1"/>
    </source>
</evidence>
<feature type="domain" description="CxC6 like cysteine cluster associated with KDZ" evidence="2">
    <location>
        <begin position="8"/>
        <end position="86"/>
    </location>
</feature>
<gene>
    <name evidence="3" type="ORF">FA15DRAFT_570114</name>
</gene>
<evidence type="ECO:0000256" key="1">
    <source>
        <dbReference type="SAM" id="MobiDB-lite"/>
    </source>
</evidence>
<evidence type="ECO:0000313" key="4">
    <source>
        <dbReference type="Proteomes" id="UP000307440"/>
    </source>
</evidence>
<organism evidence="3 4">
    <name type="scientific">Coprinopsis marcescibilis</name>
    <name type="common">Agaric fungus</name>
    <name type="synonym">Psathyrella marcescibilis</name>
    <dbReference type="NCBI Taxonomy" id="230819"/>
    <lineage>
        <taxon>Eukaryota</taxon>
        <taxon>Fungi</taxon>
        <taxon>Dikarya</taxon>
        <taxon>Basidiomycota</taxon>
        <taxon>Agaricomycotina</taxon>
        <taxon>Agaricomycetes</taxon>
        <taxon>Agaricomycetidae</taxon>
        <taxon>Agaricales</taxon>
        <taxon>Agaricineae</taxon>
        <taxon>Psathyrellaceae</taxon>
        <taxon>Coprinopsis</taxon>
    </lineage>
</organism>
<sequence length="128" mass="14495">VTSMQAIVSDGISMGRPCCQMFWCCEPLQNNRHQYCHTHFDNHYNCIIEGCSEHVHVLEQTLPDGTTNTKVMKTCSNPVHISIEKHSQERSTGSFLFKEPLKKAHAQPLESLSTSSQISSQDMEEEVE</sequence>
<name>A0A5C3KII3_COPMA</name>
<keyword evidence="4" id="KW-1185">Reference proteome</keyword>
<feature type="non-terminal residue" evidence="3">
    <location>
        <position position="1"/>
    </location>
</feature>
<dbReference type="Proteomes" id="UP000307440">
    <property type="component" value="Unassembled WGS sequence"/>
</dbReference>
<dbReference type="STRING" id="230819.A0A5C3KII3"/>
<evidence type="ECO:0000259" key="2">
    <source>
        <dbReference type="Pfam" id="PF18721"/>
    </source>
</evidence>